<name>A0AC58JFP1_DANRE</name>
<dbReference type="RefSeq" id="XP_073805296.1">
    <property type="nucleotide sequence ID" value="XM_073949195.1"/>
</dbReference>
<keyword evidence="1" id="KW-1185">Reference proteome</keyword>
<evidence type="ECO:0000313" key="1">
    <source>
        <dbReference type="Proteomes" id="UP000000437"/>
    </source>
</evidence>
<reference evidence="2" key="1">
    <citation type="submission" date="2025-08" db="UniProtKB">
        <authorList>
            <consortium name="RefSeq"/>
        </authorList>
    </citation>
    <scope>IDENTIFICATION</scope>
    <source>
        <strain evidence="2">Tuebingen</strain>
        <tissue evidence="2">Fibroblasts and whole tissue</tissue>
    </source>
</reference>
<evidence type="ECO:0000313" key="2">
    <source>
        <dbReference type="RefSeq" id="XP_073805296.1"/>
    </source>
</evidence>
<protein>
    <submittedName>
        <fullName evidence="2">Clarin-2 isoform X1</fullName>
    </submittedName>
</protein>
<dbReference type="Proteomes" id="UP000000437">
    <property type="component" value="Chromosome 1"/>
</dbReference>
<sequence>MIIIFFLFTAIGFAVVSLAFCIYNARKVPYQSIKGPFGLYIWNFIAALFSAMGFACFLAAIQCHKLTEHVANYSESLFTLVILEENLGFSFWLVVASAVTHGANILVVASSKIHLPKIQTKKPEEPTATGEDFLY</sequence>
<proteinExistence type="predicted"/>
<gene>
    <name evidence="2" type="primary">clrn2</name>
    <name evidence="2" type="synonym">si:dkey-245p14.5</name>
</gene>
<organism evidence="1 2">
    <name type="scientific">Danio rerio</name>
    <name type="common">Zebrafish</name>
    <name type="synonym">Brachydanio rerio</name>
    <dbReference type="NCBI Taxonomy" id="7955"/>
    <lineage>
        <taxon>Eukaryota</taxon>
        <taxon>Metazoa</taxon>
        <taxon>Chordata</taxon>
        <taxon>Craniata</taxon>
        <taxon>Vertebrata</taxon>
        <taxon>Euteleostomi</taxon>
        <taxon>Actinopterygii</taxon>
        <taxon>Neopterygii</taxon>
        <taxon>Teleostei</taxon>
        <taxon>Ostariophysi</taxon>
        <taxon>Cypriniformes</taxon>
        <taxon>Danionidae</taxon>
        <taxon>Danioninae</taxon>
        <taxon>Danio</taxon>
    </lineage>
</organism>
<accession>A0AC58JFP1</accession>